<feature type="transmembrane region" description="Helical" evidence="1">
    <location>
        <begin position="137"/>
        <end position="156"/>
    </location>
</feature>
<dbReference type="AlphaFoldDB" id="A0A2H3AWF5"/>
<organism evidence="2 3">
    <name type="scientific">Armillaria solidipes</name>
    <dbReference type="NCBI Taxonomy" id="1076256"/>
    <lineage>
        <taxon>Eukaryota</taxon>
        <taxon>Fungi</taxon>
        <taxon>Dikarya</taxon>
        <taxon>Basidiomycota</taxon>
        <taxon>Agaricomycotina</taxon>
        <taxon>Agaricomycetes</taxon>
        <taxon>Agaricomycetidae</taxon>
        <taxon>Agaricales</taxon>
        <taxon>Marasmiineae</taxon>
        <taxon>Physalacriaceae</taxon>
        <taxon>Armillaria</taxon>
    </lineage>
</organism>
<keyword evidence="3" id="KW-1185">Reference proteome</keyword>
<gene>
    <name evidence="2" type="ORF">ARMSODRAFT_965249</name>
</gene>
<keyword evidence="1" id="KW-1133">Transmembrane helix</keyword>
<keyword evidence="1" id="KW-0812">Transmembrane</keyword>
<dbReference type="Proteomes" id="UP000218334">
    <property type="component" value="Unassembled WGS sequence"/>
</dbReference>
<feature type="transmembrane region" description="Helical" evidence="1">
    <location>
        <begin position="226"/>
        <end position="244"/>
    </location>
</feature>
<keyword evidence="1" id="KW-0472">Membrane</keyword>
<name>A0A2H3AWF5_9AGAR</name>
<reference evidence="3" key="1">
    <citation type="journal article" date="2017" name="Nat. Ecol. Evol.">
        <title>Genome expansion and lineage-specific genetic innovations in the forest pathogenic fungi Armillaria.</title>
        <authorList>
            <person name="Sipos G."/>
            <person name="Prasanna A.N."/>
            <person name="Walter M.C."/>
            <person name="O'Connor E."/>
            <person name="Balint B."/>
            <person name="Krizsan K."/>
            <person name="Kiss B."/>
            <person name="Hess J."/>
            <person name="Varga T."/>
            <person name="Slot J."/>
            <person name="Riley R."/>
            <person name="Boka B."/>
            <person name="Rigling D."/>
            <person name="Barry K."/>
            <person name="Lee J."/>
            <person name="Mihaltcheva S."/>
            <person name="LaButti K."/>
            <person name="Lipzen A."/>
            <person name="Waldron R."/>
            <person name="Moloney N.M."/>
            <person name="Sperisen C."/>
            <person name="Kredics L."/>
            <person name="Vagvoelgyi C."/>
            <person name="Patrignani A."/>
            <person name="Fitzpatrick D."/>
            <person name="Nagy I."/>
            <person name="Doyle S."/>
            <person name="Anderson J.B."/>
            <person name="Grigoriev I.V."/>
            <person name="Gueldener U."/>
            <person name="Muensterkoetter M."/>
            <person name="Nagy L.G."/>
        </authorList>
    </citation>
    <scope>NUCLEOTIDE SEQUENCE [LARGE SCALE GENOMIC DNA]</scope>
    <source>
        <strain evidence="3">28-4</strain>
    </source>
</reference>
<feature type="transmembrane region" description="Helical" evidence="1">
    <location>
        <begin position="12"/>
        <end position="32"/>
    </location>
</feature>
<evidence type="ECO:0000313" key="3">
    <source>
        <dbReference type="Proteomes" id="UP000218334"/>
    </source>
</evidence>
<proteinExistence type="predicted"/>
<evidence type="ECO:0000256" key="1">
    <source>
        <dbReference type="SAM" id="Phobius"/>
    </source>
</evidence>
<dbReference type="EMBL" id="KZ293479">
    <property type="protein sequence ID" value="PBK61054.1"/>
    <property type="molecule type" value="Genomic_DNA"/>
</dbReference>
<sequence>MSGESENEFAALYLGNLIPLHAVLVGLTWIIHDYCKCVVSRHLRAFLTVCSQIRYIWPQKGNIGKSMFLWVRYYSIALLLFDTVQIHVFSIPGITSDELCVAMDPITRVAGAISLWSVEIIMQLRIYALFKCSKRVAMFNGVLFAGSIAGFSWILAYNAIRRIAMIADVIHLPLPGCPVVQSGIKWAQWVPATAYEGVLFGFALFKTLESTADRIQKGHRVSLYSLLLRNNILYFLAYVLGLSYPSPSNPAS</sequence>
<protein>
    <submittedName>
        <fullName evidence="2">Uncharacterized protein</fullName>
    </submittedName>
</protein>
<evidence type="ECO:0000313" key="2">
    <source>
        <dbReference type="EMBL" id="PBK61054.1"/>
    </source>
</evidence>
<accession>A0A2H3AWF5</accession>
<feature type="transmembrane region" description="Helical" evidence="1">
    <location>
        <begin position="109"/>
        <end position="130"/>
    </location>
</feature>
<feature type="transmembrane region" description="Helical" evidence="1">
    <location>
        <begin position="186"/>
        <end position="205"/>
    </location>
</feature>
<feature type="transmembrane region" description="Helical" evidence="1">
    <location>
        <begin position="69"/>
        <end position="89"/>
    </location>
</feature>